<protein>
    <submittedName>
        <fullName evidence="6">Transcriptional regulator, TetR family</fullName>
    </submittedName>
</protein>
<dbReference type="InterPro" id="IPR001647">
    <property type="entry name" value="HTH_TetR"/>
</dbReference>
<evidence type="ECO:0000313" key="6">
    <source>
        <dbReference type="EMBL" id="CUV65742.1"/>
    </source>
</evidence>
<proteinExistence type="predicted"/>
<dbReference type="PROSITE" id="PS50977">
    <property type="entry name" value="HTH_TETR_2"/>
    <property type="match status" value="1"/>
</dbReference>
<keyword evidence="1" id="KW-0805">Transcription regulation</keyword>
<evidence type="ECO:0000256" key="3">
    <source>
        <dbReference type="ARBA" id="ARBA00023163"/>
    </source>
</evidence>
<dbReference type="InterPro" id="IPR011075">
    <property type="entry name" value="TetR_C"/>
</dbReference>
<evidence type="ECO:0000256" key="4">
    <source>
        <dbReference type="PROSITE-ProRule" id="PRU00335"/>
    </source>
</evidence>
<keyword evidence="2 4" id="KW-0238">DNA-binding</keyword>
<organism evidence="6">
    <name type="scientific">Sulfurovum sp. enrichment culture clone C5</name>
    <dbReference type="NCBI Taxonomy" id="497650"/>
    <lineage>
        <taxon>Bacteria</taxon>
        <taxon>Pseudomonadati</taxon>
        <taxon>Campylobacterota</taxon>
        <taxon>Epsilonproteobacteria</taxon>
        <taxon>Campylobacterales</taxon>
        <taxon>Sulfurovaceae</taxon>
        <taxon>Sulfurovum</taxon>
        <taxon>environmental samples</taxon>
    </lineage>
</organism>
<keyword evidence="3" id="KW-0804">Transcription</keyword>
<feature type="DNA-binding region" description="H-T-H motif" evidence="4">
    <location>
        <begin position="26"/>
        <end position="45"/>
    </location>
</feature>
<dbReference type="Pfam" id="PF16925">
    <property type="entry name" value="TetR_C_13"/>
    <property type="match status" value="1"/>
</dbReference>
<dbReference type="SUPFAM" id="SSF48498">
    <property type="entry name" value="Tetracyclin repressor-like, C-terminal domain"/>
    <property type="match status" value="1"/>
</dbReference>
<sequence length="188" mass="21635">MKENTRQKLINATYEEVYSNGYQGAALADILTKAGVHKGSMYYFFANKKEMALSAIQEKMSERFDMLYLSITKDEDNYLQKLFDLLRDTSRRDFSRGCPLANLVQEMSNLDEDFNQALQKIYNKFREVVRLIYDKAVENKELVACDTDKLSLFSIIVLEGALLSVKGSGNIQDYTDAVEMLIEYIKNI</sequence>
<dbReference type="AlphaFoldDB" id="A0A0S4XNV1"/>
<reference evidence="6" key="1">
    <citation type="submission" date="2015-11" db="EMBL/GenBank/DDBJ databases">
        <authorList>
            <person name="Zhang Y."/>
            <person name="Guo Z."/>
        </authorList>
    </citation>
    <scope>NUCLEOTIDE SEQUENCE</scope>
    <source>
        <strain evidence="6">BN30871</strain>
    </source>
</reference>
<feature type="domain" description="HTH tetR-type" evidence="5">
    <location>
        <begin position="3"/>
        <end position="63"/>
    </location>
</feature>
<accession>A0A0S4XNV1</accession>
<evidence type="ECO:0000259" key="5">
    <source>
        <dbReference type="PROSITE" id="PS50977"/>
    </source>
</evidence>
<dbReference type="PRINTS" id="PR00455">
    <property type="entry name" value="HTHTETR"/>
</dbReference>
<dbReference type="SUPFAM" id="SSF46689">
    <property type="entry name" value="Homeodomain-like"/>
    <property type="match status" value="1"/>
</dbReference>
<dbReference type="GO" id="GO:0003677">
    <property type="term" value="F:DNA binding"/>
    <property type="evidence" value="ECO:0007669"/>
    <property type="project" value="UniProtKB-UniRule"/>
</dbReference>
<dbReference type="PANTHER" id="PTHR47506:SF3">
    <property type="entry name" value="HTH-TYPE TRANSCRIPTIONAL REGULATOR LMRA"/>
    <property type="match status" value="1"/>
</dbReference>
<gene>
    <name evidence="6" type="ORF">BN3087_430010</name>
</gene>
<evidence type="ECO:0000256" key="1">
    <source>
        <dbReference type="ARBA" id="ARBA00023015"/>
    </source>
</evidence>
<dbReference type="InterPro" id="IPR036271">
    <property type="entry name" value="Tet_transcr_reg_TetR-rel_C_sf"/>
</dbReference>
<dbReference type="Pfam" id="PF00440">
    <property type="entry name" value="TetR_N"/>
    <property type="match status" value="1"/>
</dbReference>
<name>A0A0S4XNV1_9BACT</name>
<dbReference type="PANTHER" id="PTHR47506">
    <property type="entry name" value="TRANSCRIPTIONAL REGULATORY PROTEIN"/>
    <property type="match status" value="1"/>
</dbReference>
<dbReference type="EMBL" id="FAXN01000044">
    <property type="protein sequence ID" value="CUV65742.1"/>
    <property type="molecule type" value="Genomic_DNA"/>
</dbReference>
<dbReference type="Gene3D" id="1.10.357.10">
    <property type="entry name" value="Tetracycline Repressor, domain 2"/>
    <property type="match status" value="1"/>
</dbReference>
<dbReference type="InterPro" id="IPR009057">
    <property type="entry name" value="Homeodomain-like_sf"/>
</dbReference>
<evidence type="ECO:0000256" key="2">
    <source>
        <dbReference type="ARBA" id="ARBA00023125"/>
    </source>
</evidence>